<dbReference type="Pfam" id="PF23464">
    <property type="entry name" value="WWE_3"/>
    <property type="match status" value="1"/>
</dbReference>
<evidence type="ECO:0000259" key="3">
    <source>
        <dbReference type="PROSITE" id="PS50918"/>
    </source>
</evidence>
<dbReference type="GO" id="GO:0004620">
    <property type="term" value="F:phospholipase activity"/>
    <property type="evidence" value="ECO:0007669"/>
    <property type="project" value="TreeGrafter"/>
</dbReference>
<dbReference type="PANTHER" id="PTHR23509:SF10">
    <property type="entry name" value="LD21067P"/>
    <property type="match status" value="1"/>
</dbReference>
<proteinExistence type="inferred from homology"/>
<sequence>MADNINRNLKNPLLSANVTGFSIDDFTQNPVLIPVQPKPTIAPKEQSVTALRNINDESFSEISLDSDNQDNAPISNQEEIKNPLLDLDSTAGSLPQAPRLSSTTSSTFSQVSNQASQFGAQLSQLPSVASSVLSSFSNILGRASGTSNNQPKEADVYRSPLDNLLNNSGDQGNGTSVPPANQNNLTGLDQTRPPSTSGVAPPPPVPLFSAGQISQPNEQKLPPTGNSFRLGGIKKKTYAQIPGLNTLHVNKLVDSPLQPNPPLPSSSQQPSAPFFNPQPLNTVTSGSSSQTIGITPSQTVAYFQPPQQSTDKCPTGIVKRAQILLETSRIQQESSISHVTTTTPDLTPLPVNRTQTSTVRPDLPLPPPLVSETNNSNNIPSVSTFFAPPQQYSHVTSGNTQPIPTQYQPPSSISQQHSAPPFSSATFTSAETVVVNKPPPHSIPFFTSSGNVQQANSGQQQLICNLPKSNYPSVSSNLPHPQPVDDINSVTSTQSNISCAPSSTSNTPPIHANILPPPPPPTKSSLNVTVNANLSQNTQNSVLNRNSFSIHSITKNRTSSVPVTENISIFNPNFVKPSQPSGDIETRKLPQVPANKPVFNPPLYGSHTGPSQDNRQFNTQPIKPPVSIPVNKIPPYLTVSPESEQHVLKNYTPANVSKPAAAPINLESDKGEQVTSTQNFPPNDNKSNPPSQSNSRKSSVQESQSASSYFIQDRNPKSFPSAPPQNLVNPIAEKGQSFFSDGNDVNIQETNVINQQTSNAAQSSQTHLTYFPQNTRVTSVTSNSIRSFPHTTFGNMDNNAANEPLIYEPVTHHWFHKREVDSKVIWTPFSLIDSAALEKAFHSGLKNAMVATDGGRYDVNVTERTRCPVYWPGEITNVRRCSWFFKAIDSRFMPYEEHISDLLEAEYRNCSELNTWHRRIELPDEESVMLHGPNVLVHFLRGAESQDGWTNGTQTANRPRIVKRGVQDFELDKGEPTKVDHLLFLVHGIGSVCDLKFRTVEEVVDEFRGISLQLVQSHYRSACESGLVNRVEVLPVSWHGSLHSSETGIDDKLKAITLESIPKLREFTNGTLLDVLFYTSPVYCQTIMQTVGNELNRLYSLFLQRNPGYKGGVSLGGHSLGSLILFDLLCHQTPPEETKAQNSTDSEMEFQEDDKIAPLTERKPLKRALSKRINYVIGHAGTGQPFIKYPQLLFHPNTFFALGSPLGMFVTIRGIDTLGLDFALPTCPGFFNIFHPYDPVAYRVEALINPALKNVRPVLIPHHKGRKRMHLELKETMSRVGADLKNRLMDSVKNTWNSVYQIAMFKGTQTLDDVVDKALRQELQMKYSSTNSLDSDGENKVDEHLDEASLPLGKLNQGRRVDYVLQEAPLEFFNEYIFALTSHVCYWESEDTMLIIIKEIYSSLGATTDNQIPQQTMTIERPVYTQNNHMQQQNPVESGSSNLSSRPEMSSVEFSK</sequence>
<protein>
    <submittedName>
        <fullName evidence="5">Putative phosphatidic acid-preferring phospholipase a1</fullName>
    </submittedName>
</protein>
<dbReference type="GO" id="GO:0030134">
    <property type="term" value="C:COPII-coated ER to Golgi transport vesicle"/>
    <property type="evidence" value="ECO:0007669"/>
    <property type="project" value="TreeGrafter"/>
</dbReference>
<feature type="compositionally biased region" description="Low complexity" evidence="2">
    <location>
        <begin position="681"/>
        <end position="708"/>
    </location>
</feature>
<feature type="region of interest" description="Disordered" evidence="2">
    <location>
        <begin position="667"/>
        <end position="729"/>
    </location>
</feature>
<evidence type="ECO:0000313" key="5">
    <source>
        <dbReference type="EMBL" id="NOV44403.1"/>
    </source>
</evidence>
<evidence type="ECO:0000256" key="2">
    <source>
        <dbReference type="SAM" id="MobiDB-lite"/>
    </source>
</evidence>
<evidence type="ECO:0000259" key="4">
    <source>
        <dbReference type="PROSITE" id="PS51043"/>
    </source>
</evidence>
<feature type="region of interest" description="Disordered" evidence="2">
    <location>
        <begin position="252"/>
        <end position="291"/>
    </location>
</feature>
<feature type="compositionally biased region" description="Polar residues" evidence="2">
    <location>
        <begin position="164"/>
        <end position="189"/>
    </location>
</feature>
<dbReference type="InterPro" id="IPR037197">
    <property type="entry name" value="WWE_dom_sf"/>
</dbReference>
<dbReference type="PROSITE" id="PS51043">
    <property type="entry name" value="DDHD"/>
    <property type="match status" value="1"/>
</dbReference>
<organism evidence="5">
    <name type="scientific">Xenopsylla cheopis</name>
    <name type="common">Oriental rat flea</name>
    <name type="synonym">Pulex cheopis</name>
    <dbReference type="NCBI Taxonomy" id="163159"/>
    <lineage>
        <taxon>Eukaryota</taxon>
        <taxon>Metazoa</taxon>
        <taxon>Ecdysozoa</taxon>
        <taxon>Arthropoda</taxon>
        <taxon>Hexapoda</taxon>
        <taxon>Insecta</taxon>
        <taxon>Pterygota</taxon>
        <taxon>Neoptera</taxon>
        <taxon>Endopterygota</taxon>
        <taxon>Siphonaptera</taxon>
        <taxon>Pulicidae</taxon>
        <taxon>Xenopsyllinae</taxon>
        <taxon>Xenopsylla</taxon>
    </lineage>
</organism>
<reference evidence="5" key="1">
    <citation type="submission" date="2020-03" db="EMBL/GenBank/DDBJ databases">
        <title>Transcriptomic Profiling of the Digestive Tract of the Rat Flea, Xenopsylla cheopis, Following Blood Feeding and Infection with Yersinia pestis.</title>
        <authorList>
            <person name="Bland D.M."/>
            <person name="Martens C.A."/>
            <person name="Virtaneva K."/>
            <person name="Kanakabandi K."/>
            <person name="Long D."/>
            <person name="Rosenke R."/>
            <person name="Saturday G.A."/>
            <person name="Hoyt F.H."/>
            <person name="Bruno D.P."/>
            <person name="Ribeiro J.M.C."/>
            <person name="Hinnebusch J."/>
        </authorList>
    </citation>
    <scope>NUCLEOTIDE SEQUENCE</scope>
</reference>
<accession>A0A6M2DDL2</accession>
<dbReference type="PROSITE" id="PS50918">
    <property type="entry name" value="WWE"/>
    <property type="match status" value="1"/>
</dbReference>
<dbReference type="Pfam" id="PF02825">
    <property type="entry name" value="WWE"/>
    <property type="match status" value="1"/>
</dbReference>
<feature type="domain" description="DDHD" evidence="4">
    <location>
        <begin position="1192"/>
        <end position="1402"/>
    </location>
</feature>
<dbReference type="SUPFAM" id="SSF117839">
    <property type="entry name" value="WWE domain"/>
    <property type="match status" value="1"/>
</dbReference>
<dbReference type="Pfam" id="PF02862">
    <property type="entry name" value="DDHD"/>
    <property type="match status" value="1"/>
</dbReference>
<feature type="domain" description="WWE" evidence="3">
    <location>
        <begin position="800"/>
        <end position="880"/>
    </location>
</feature>
<dbReference type="InterPro" id="IPR057825">
    <property type="entry name" value="WWE_SEC23-DDH2"/>
</dbReference>
<name>A0A6M2DDL2_XENCH</name>
<comment type="similarity">
    <text evidence="1">Belongs to the PA-PLA1 family.</text>
</comment>
<feature type="region of interest" description="Disordered" evidence="2">
    <location>
        <begin position="577"/>
        <end position="629"/>
    </location>
</feature>
<feature type="compositionally biased region" description="Polar residues" evidence="2">
    <location>
        <begin position="493"/>
        <end position="508"/>
    </location>
</feature>
<dbReference type="GO" id="GO:0046872">
    <property type="term" value="F:metal ion binding"/>
    <property type="evidence" value="ECO:0007669"/>
    <property type="project" value="InterPro"/>
</dbReference>
<dbReference type="PANTHER" id="PTHR23509">
    <property type="entry name" value="PA-PL1 PHOSPHOLIPASE FAMILY"/>
    <property type="match status" value="1"/>
</dbReference>
<feature type="region of interest" description="Disordered" evidence="2">
    <location>
        <begin position="335"/>
        <end position="375"/>
    </location>
</feature>
<feature type="region of interest" description="Disordered" evidence="2">
    <location>
        <begin position="405"/>
        <end position="424"/>
    </location>
</feature>
<feature type="region of interest" description="Disordered" evidence="2">
    <location>
        <begin position="493"/>
        <end position="518"/>
    </location>
</feature>
<feature type="compositionally biased region" description="Polar residues" evidence="2">
    <location>
        <begin position="608"/>
        <end position="621"/>
    </location>
</feature>
<evidence type="ECO:0000256" key="1">
    <source>
        <dbReference type="ARBA" id="ARBA00038464"/>
    </source>
</evidence>
<dbReference type="InterPro" id="IPR058055">
    <property type="entry name" value="PA-PLA1"/>
</dbReference>
<dbReference type="SMART" id="SM01127">
    <property type="entry name" value="DDHD"/>
    <property type="match status" value="1"/>
</dbReference>
<feature type="region of interest" description="Disordered" evidence="2">
    <location>
        <begin position="160"/>
        <end position="229"/>
    </location>
</feature>
<dbReference type="InterPro" id="IPR004177">
    <property type="entry name" value="DDHD_dom"/>
</dbReference>
<feature type="compositionally biased region" description="Low complexity" evidence="2">
    <location>
        <begin position="340"/>
        <end position="350"/>
    </location>
</feature>
<feature type="region of interest" description="Disordered" evidence="2">
    <location>
        <begin position="1431"/>
        <end position="1456"/>
    </location>
</feature>
<feature type="region of interest" description="Disordered" evidence="2">
    <location>
        <begin position="87"/>
        <end position="108"/>
    </location>
</feature>
<dbReference type="EMBL" id="GIIL01000677">
    <property type="protein sequence ID" value="NOV44403.1"/>
    <property type="molecule type" value="Transcribed_RNA"/>
</dbReference>
<dbReference type="InterPro" id="IPR004170">
    <property type="entry name" value="WWE_dom"/>
</dbReference>
<feature type="compositionally biased region" description="Low complexity" evidence="2">
    <location>
        <begin position="265"/>
        <end position="291"/>
    </location>
</feature>